<dbReference type="InterPro" id="IPR035892">
    <property type="entry name" value="C2_domain_sf"/>
</dbReference>
<dbReference type="Pfam" id="PF00168">
    <property type="entry name" value="C2"/>
    <property type="match status" value="2"/>
</dbReference>
<comment type="similarity">
    <text evidence="4">Belongs to the unc-13 family.</text>
</comment>
<evidence type="ECO:0000256" key="7">
    <source>
        <dbReference type="ARBA" id="ARBA00022753"/>
    </source>
</evidence>
<dbReference type="GO" id="GO:0005770">
    <property type="term" value="C:late endosome"/>
    <property type="evidence" value="ECO:0007669"/>
    <property type="project" value="UniProtKB-SubCell"/>
</dbReference>
<accession>A0A5N5T3N0</accession>
<feature type="domain" description="C2" evidence="9">
    <location>
        <begin position="53"/>
        <end position="185"/>
    </location>
</feature>
<dbReference type="InterPro" id="IPR014772">
    <property type="entry name" value="Munc13_dom-2"/>
</dbReference>
<gene>
    <name evidence="12" type="primary">Unc13d</name>
    <name evidence="12" type="ORF">Anas_13027</name>
</gene>
<dbReference type="GO" id="GO:0099503">
    <property type="term" value="C:secretory vesicle"/>
    <property type="evidence" value="ECO:0007669"/>
    <property type="project" value="TreeGrafter"/>
</dbReference>
<feature type="domain" description="MHD2" evidence="11">
    <location>
        <begin position="701"/>
        <end position="811"/>
    </location>
</feature>
<evidence type="ECO:0000256" key="2">
    <source>
        <dbReference type="ARBA" id="ARBA00004496"/>
    </source>
</evidence>
<keyword evidence="5" id="KW-0268">Exocytosis</keyword>
<evidence type="ECO:0000256" key="3">
    <source>
        <dbReference type="ARBA" id="ARBA00004603"/>
    </source>
</evidence>
<evidence type="ECO:0000256" key="1">
    <source>
        <dbReference type="ARBA" id="ARBA00004172"/>
    </source>
</evidence>
<dbReference type="OrthoDB" id="6375485at2759"/>
<dbReference type="CDD" id="cd00030">
    <property type="entry name" value="C2"/>
    <property type="match status" value="1"/>
</dbReference>
<comment type="caution">
    <text evidence="12">The sequence shown here is derived from an EMBL/GenBank/DDBJ whole genome shotgun (WGS) entry which is preliminary data.</text>
</comment>
<evidence type="ECO:0000259" key="9">
    <source>
        <dbReference type="PROSITE" id="PS50004"/>
    </source>
</evidence>
<dbReference type="InterPro" id="IPR052095">
    <property type="entry name" value="UNC-13_domain"/>
</dbReference>
<evidence type="ECO:0000259" key="11">
    <source>
        <dbReference type="PROSITE" id="PS51259"/>
    </source>
</evidence>
<evidence type="ECO:0000256" key="4">
    <source>
        <dbReference type="ARBA" id="ARBA00005823"/>
    </source>
</evidence>
<proteinExistence type="inferred from homology"/>
<dbReference type="Proteomes" id="UP000326759">
    <property type="component" value="Unassembled WGS sequence"/>
</dbReference>
<feature type="non-terminal residue" evidence="12">
    <location>
        <position position="1"/>
    </location>
</feature>
<dbReference type="Gene3D" id="1.10.357.50">
    <property type="match status" value="1"/>
</dbReference>
<evidence type="ECO:0000256" key="6">
    <source>
        <dbReference type="ARBA" id="ARBA00022490"/>
    </source>
</evidence>
<dbReference type="SMART" id="SM00239">
    <property type="entry name" value="C2"/>
    <property type="match status" value="2"/>
</dbReference>
<evidence type="ECO:0000256" key="8">
    <source>
        <dbReference type="SAM" id="MobiDB-lite"/>
    </source>
</evidence>
<sequence length="1041" mass="118250">SEELLADVLFSVNSVMGQDIKNTWAVASTGGSSPTSVSLGQVRTLLREAFQVSPEELHGILQEVSRREAANVTLTLKVIEACDLRAKTVRGGSNPFVTIQIPGTSQSHRTRTEPETLSPKWIQEFKMHDLDQKVGHQVSAVKDLKSFSRLVKGTTALAQKHEAHLLGSVQILIKDIRENGINGWYPLYKESVTPEPKERGQIHIEAFVTAAEQGISPNEARKSLDGLIAKLIYHHIKAMSNNNTEEGSLQIPWHGQLTAEANAAIAQHAIILGIPPALQSLSWWLVGSRVPSSDAGWQIKHLRVVQNHLSKGVYDEGEEESLIASFIDWIDSSLLKLRNLKRNFPPNSGVLAKHQLSSLLSWTRLLEENLKGETVPENQIQKIVIITSEVHNFLCEIGTFYSPSLLKEMNIPYFREMYLLITHKLNPCVRPPLINVYNHLENYSEVSIQDNDEKKISTLTLEDGTNLWQLYMNMGRLYKLGLDLPAEVRKESGIHNYHEWFNKAVKRWVDLAKVKAELMIEKAVKLDDFEPIDEYNNFSTSATDVSGIFTDIQIWWQKLEWPDPENSMILMARILEDICSHGMKYSDLLKQKVEAMFSIQTHSDQLIISKQICTGLNNIERIRDELTRMPEKFNVRSLIGTVKNSQTGGEKASENFKTNINTLIEISSENMETKVTEFIEAVIEKMKSTLHHAVIQACDSSSENTLFTEVLEPSLKLLHKNLSDNNFRRFLYRLWEVLIELFHFNVTRNTDKRKASYFNGVYHILNASAKFFSPCEDVGLTKDETHSPEYVHLMELLECLRLSSENLISKYYFERYEEQRLLNSQSKGEVVVRAFFTKAGKLVVEVIMAKDMHLNNEVGSLTSKHGQFGSQNQHVDSYIKVQAMPSEWFPTVREMKTKTMRNSDPAVFEDTFEFELKNDDNGVSSGVLLLTVKDYCLGRSNKFIGECIIPLQELQCIDSSCKHTVPNIYLKVTQPGMECGYSSLRALRLRRGDKVAMNFLRKIQSRLPDTRHKSSGASTVSSDEDKPRSKSPRLLQKIIKS</sequence>
<evidence type="ECO:0000259" key="10">
    <source>
        <dbReference type="PROSITE" id="PS51258"/>
    </source>
</evidence>
<feature type="region of interest" description="Disordered" evidence="8">
    <location>
        <begin position="1008"/>
        <end position="1041"/>
    </location>
</feature>
<feature type="domain" description="C2" evidence="9">
    <location>
        <begin position="826"/>
        <end position="965"/>
    </location>
</feature>
<dbReference type="Pfam" id="PF06292">
    <property type="entry name" value="MUN"/>
    <property type="match status" value="1"/>
</dbReference>
<dbReference type="EMBL" id="SEYY01011667">
    <property type="protein sequence ID" value="KAB7501124.1"/>
    <property type="molecule type" value="Genomic_DNA"/>
</dbReference>
<keyword evidence="6" id="KW-0963">Cytoplasm</keyword>
<dbReference type="InterPro" id="IPR010439">
    <property type="entry name" value="MUN_dom"/>
</dbReference>
<feature type="domain" description="MHD1" evidence="10">
    <location>
        <begin position="468"/>
        <end position="589"/>
    </location>
</feature>
<dbReference type="GO" id="GO:0055037">
    <property type="term" value="C:recycling endosome"/>
    <property type="evidence" value="ECO:0007669"/>
    <property type="project" value="UniProtKB-SubCell"/>
</dbReference>
<evidence type="ECO:0000256" key="5">
    <source>
        <dbReference type="ARBA" id="ARBA00022483"/>
    </source>
</evidence>
<name>A0A5N5T3N0_9CRUS</name>
<dbReference type="InterPro" id="IPR000008">
    <property type="entry name" value="C2_dom"/>
</dbReference>
<keyword evidence="13" id="KW-1185">Reference proteome</keyword>
<dbReference type="InterPro" id="IPR014770">
    <property type="entry name" value="Munc13_1"/>
</dbReference>
<dbReference type="SUPFAM" id="SSF49562">
    <property type="entry name" value="C2 domain (Calcium/lipid-binding domain, CaLB)"/>
    <property type="match status" value="2"/>
</dbReference>
<evidence type="ECO:0000313" key="13">
    <source>
        <dbReference type="Proteomes" id="UP000326759"/>
    </source>
</evidence>
<evidence type="ECO:0000313" key="12">
    <source>
        <dbReference type="EMBL" id="KAB7501124.1"/>
    </source>
</evidence>
<organism evidence="12 13">
    <name type="scientific">Armadillidium nasatum</name>
    <dbReference type="NCBI Taxonomy" id="96803"/>
    <lineage>
        <taxon>Eukaryota</taxon>
        <taxon>Metazoa</taxon>
        <taxon>Ecdysozoa</taxon>
        <taxon>Arthropoda</taxon>
        <taxon>Crustacea</taxon>
        <taxon>Multicrustacea</taxon>
        <taxon>Malacostraca</taxon>
        <taxon>Eumalacostraca</taxon>
        <taxon>Peracarida</taxon>
        <taxon>Isopoda</taxon>
        <taxon>Oniscidea</taxon>
        <taxon>Crinocheta</taxon>
        <taxon>Armadillidiidae</taxon>
        <taxon>Armadillidium</taxon>
    </lineage>
</organism>
<dbReference type="PANTHER" id="PTHR45999:SF4">
    <property type="entry name" value="UNC-13-4A, ISOFORM B"/>
    <property type="match status" value="1"/>
</dbReference>
<dbReference type="AlphaFoldDB" id="A0A5N5T3N0"/>
<dbReference type="PROSITE" id="PS50004">
    <property type="entry name" value="C2"/>
    <property type="match status" value="2"/>
</dbReference>
<reference evidence="12 13" key="1">
    <citation type="journal article" date="2019" name="PLoS Biol.">
        <title>Sex chromosomes control vertical transmission of feminizing Wolbachia symbionts in an isopod.</title>
        <authorList>
            <person name="Becking T."/>
            <person name="Chebbi M.A."/>
            <person name="Giraud I."/>
            <person name="Moumen B."/>
            <person name="Laverre T."/>
            <person name="Caubet Y."/>
            <person name="Peccoud J."/>
            <person name="Gilbert C."/>
            <person name="Cordaux R."/>
        </authorList>
    </citation>
    <scope>NUCLEOTIDE SEQUENCE [LARGE SCALE GENOMIC DNA]</scope>
    <source>
        <strain evidence="12">ANa2</strain>
        <tissue evidence="12">Whole body excluding digestive tract and cuticle</tissue>
    </source>
</reference>
<dbReference type="PANTHER" id="PTHR45999">
    <property type="entry name" value="UNC-13-4A, ISOFORM B"/>
    <property type="match status" value="1"/>
</dbReference>
<dbReference type="GO" id="GO:0006887">
    <property type="term" value="P:exocytosis"/>
    <property type="evidence" value="ECO:0007669"/>
    <property type="project" value="UniProtKB-KW"/>
</dbReference>
<dbReference type="PROSITE" id="PS51259">
    <property type="entry name" value="MHD2"/>
    <property type="match status" value="1"/>
</dbReference>
<comment type="subcellular location">
    <subcellularLocation>
        <location evidence="2">Cytoplasm</location>
    </subcellularLocation>
    <subcellularLocation>
        <location evidence="3">Late endosome</location>
    </subcellularLocation>
    <subcellularLocation>
        <location evidence="1">Recycling endosome</location>
    </subcellularLocation>
</comment>
<keyword evidence="7" id="KW-0967">Endosome</keyword>
<protein>
    <submittedName>
        <fullName evidence="12">Protein unc-13-like protein D</fullName>
    </submittedName>
</protein>
<dbReference type="PROSITE" id="PS51258">
    <property type="entry name" value="MHD1"/>
    <property type="match status" value="1"/>
</dbReference>
<dbReference type="Gene3D" id="2.60.40.150">
    <property type="entry name" value="C2 domain"/>
    <property type="match status" value="2"/>
</dbReference>